<dbReference type="GO" id="GO:0017150">
    <property type="term" value="F:tRNA dihydrouridine synthase activity"/>
    <property type="evidence" value="ECO:0007669"/>
    <property type="project" value="InterPro"/>
</dbReference>
<evidence type="ECO:0000256" key="6">
    <source>
        <dbReference type="ARBA" id="ARBA00023002"/>
    </source>
</evidence>
<dbReference type="GO" id="GO:0003723">
    <property type="term" value="F:RNA binding"/>
    <property type="evidence" value="ECO:0007669"/>
    <property type="project" value="TreeGrafter"/>
</dbReference>
<proteinExistence type="inferred from homology"/>
<dbReference type="InterPro" id="IPR035587">
    <property type="entry name" value="DUS-like_FMN-bd"/>
</dbReference>
<organism evidence="11 12">
    <name type="scientific">Leuconostoc citreum</name>
    <dbReference type="NCBI Taxonomy" id="33964"/>
    <lineage>
        <taxon>Bacteria</taxon>
        <taxon>Bacillati</taxon>
        <taxon>Bacillota</taxon>
        <taxon>Bacilli</taxon>
        <taxon>Lactobacillales</taxon>
        <taxon>Lactobacillaceae</taxon>
        <taxon>Leuconostoc</taxon>
    </lineage>
</organism>
<accession>A0A5A5TWR8</accession>
<comment type="cofactor">
    <cofactor evidence="1 7 9">
        <name>FMN</name>
        <dbReference type="ChEBI" id="CHEBI:58210"/>
    </cofactor>
</comment>
<dbReference type="InterPro" id="IPR018517">
    <property type="entry name" value="tRNA_hU_synthase_CS"/>
</dbReference>
<evidence type="ECO:0000256" key="2">
    <source>
        <dbReference type="ARBA" id="ARBA00022630"/>
    </source>
</evidence>
<dbReference type="Gene3D" id="3.20.20.70">
    <property type="entry name" value="Aldolase class I"/>
    <property type="match status" value="1"/>
</dbReference>
<dbReference type="PROSITE" id="PS01136">
    <property type="entry name" value="UPF0034"/>
    <property type="match status" value="1"/>
</dbReference>
<feature type="binding site" evidence="9">
    <location>
        <position position="92"/>
    </location>
    <ligand>
        <name>FMN</name>
        <dbReference type="ChEBI" id="CHEBI:58210"/>
    </ligand>
</feature>
<evidence type="ECO:0000259" key="10">
    <source>
        <dbReference type="Pfam" id="PF01207"/>
    </source>
</evidence>
<evidence type="ECO:0000256" key="3">
    <source>
        <dbReference type="ARBA" id="ARBA00022643"/>
    </source>
</evidence>
<comment type="similarity">
    <text evidence="7">Belongs to the dus family.</text>
</comment>
<evidence type="ECO:0000256" key="1">
    <source>
        <dbReference type="ARBA" id="ARBA00001917"/>
    </source>
</evidence>
<dbReference type="Pfam" id="PF01207">
    <property type="entry name" value="Dus"/>
    <property type="match status" value="1"/>
</dbReference>
<dbReference type="EC" id="1.3.1.-" evidence="7"/>
<keyword evidence="2 7" id="KW-0285">Flavoprotein</keyword>
<evidence type="ECO:0000256" key="5">
    <source>
        <dbReference type="ARBA" id="ARBA00022857"/>
    </source>
</evidence>
<dbReference type="PANTHER" id="PTHR45846:SF1">
    <property type="entry name" value="TRNA-DIHYDROURIDINE(47) SYNTHASE [NAD(P)(+)]-LIKE"/>
    <property type="match status" value="1"/>
</dbReference>
<comment type="function">
    <text evidence="7">Catalyzes the synthesis of 5,6-dihydrouridine (D), a modified base found in the D-loop of most tRNAs, via the reduction of the C5-C6 double bond in target uridines.</text>
</comment>
<dbReference type="InterPro" id="IPR001269">
    <property type="entry name" value="DUS_fam"/>
</dbReference>
<protein>
    <recommendedName>
        <fullName evidence="7">tRNA-dihydrouridine synthase</fullName>
        <ecNumber evidence="7">1.3.1.-</ecNumber>
    </recommendedName>
</protein>
<dbReference type="CDD" id="cd02801">
    <property type="entry name" value="DUS_like_FMN"/>
    <property type="match status" value="1"/>
</dbReference>
<keyword evidence="6 7" id="KW-0560">Oxidoreductase</keyword>
<keyword evidence="4 7" id="KW-0819">tRNA processing</keyword>
<feature type="binding site" evidence="9">
    <location>
        <position position="160"/>
    </location>
    <ligand>
        <name>FMN</name>
        <dbReference type="ChEBI" id="CHEBI:58210"/>
    </ligand>
</feature>
<dbReference type="PIRSF" id="PIRSF006621">
    <property type="entry name" value="Dus"/>
    <property type="match status" value="1"/>
</dbReference>
<evidence type="ECO:0000313" key="11">
    <source>
        <dbReference type="EMBL" id="GDZ83010.1"/>
    </source>
</evidence>
<feature type="active site" description="Proton donor" evidence="8">
    <location>
        <position position="122"/>
    </location>
</feature>
<feature type="domain" description="DUS-like FMN-binding" evidence="10">
    <location>
        <begin position="33"/>
        <end position="333"/>
    </location>
</feature>
<keyword evidence="5" id="KW-0521">NADP</keyword>
<evidence type="ECO:0000256" key="8">
    <source>
        <dbReference type="PIRSR" id="PIRSR006621-1"/>
    </source>
</evidence>
<reference evidence="11 12" key="1">
    <citation type="submission" date="2019-04" db="EMBL/GenBank/DDBJ databases">
        <title>A pseudo-fructophilic Leuconostoc citreum strain F192-5 isolated from peel of satsuma mandarin: the first report for isolation and characterization of strain-dependent fructophilic-like characteristics.</title>
        <authorList>
            <person name="Maeno S."/>
            <person name="Tanizawa Y."/>
            <person name="Kajikawa A."/>
            <person name="Kanesaki Y."/>
            <person name="Kubota E."/>
            <person name="Arita M."/>
            <person name="Leon D."/>
            <person name="Endo A."/>
        </authorList>
    </citation>
    <scope>NUCLEOTIDE SEQUENCE [LARGE SCALE GENOMIC DNA]</scope>
    <source>
        <strain evidence="11 12">F192-5</strain>
    </source>
</reference>
<dbReference type="InterPro" id="IPR013785">
    <property type="entry name" value="Aldolase_TIM"/>
</dbReference>
<dbReference type="RefSeq" id="WP_149333595.1">
    <property type="nucleotide sequence ID" value="NZ_BJJW01000002.1"/>
</dbReference>
<evidence type="ECO:0000256" key="9">
    <source>
        <dbReference type="PIRSR" id="PIRSR006621-2"/>
    </source>
</evidence>
<dbReference type="Proteomes" id="UP000323274">
    <property type="component" value="Unassembled WGS sequence"/>
</dbReference>
<dbReference type="PANTHER" id="PTHR45846">
    <property type="entry name" value="TRNA-DIHYDROURIDINE(47) SYNTHASE [NAD(P)(+)]-LIKE"/>
    <property type="match status" value="1"/>
</dbReference>
<sequence>MTLSTQQDSFWDEIVKQTQAKNTTSDKQPFFSLAPMEAVTDTIFRRVVAQAGPPDVYYTEFTNASSMVHPKAKFSVQGRLAVAENEAQPVAQIWGSRPEDIAGAAKILPTMGYRAVDINMGCPDATVIKNGAGSDLIRHDDLAEKIISAAKTSGLPVSVKTRLGFYHAEEFRDWLPIILRQNVAVLTVHLRSRKELSKAPAHVEYIDEILAMRDKLAPKTLIQINGDIKTRAEGLALAKIHPGIDGIMIGRGIFENPYAFEKIPRQHTLEESIALLKRQLDLFDDVNANVTPKHFEALKRYFKIYLRGFAHASSLRQLLMETHSTTEVRQILTRELARVYEAVASDQHIYRDNAAAIADMAMATAEKHQSAADHKNNS</sequence>
<gene>
    <name evidence="11" type="primary">dus3</name>
    <name evidence="11" type="ORF">LCIT_02520</name>
</gene>
<comment type="caution">
    <text evidence="11">The sequence shown here is derived from an EMBL/GenBank/DDBJ whole genome shotgun (WGS) entry which is preliminary data.</text>
</comment>
<keyword evidence="9" id="KW-0547">Nucleotide-binding</keyword>
<evidence type="ECO:0000256" key="7">
    <source>
        <dbReference type="PIRNR" id="PIRNR006621"/>
    </source>
</evidence>
<evidence type="ECO:0000256" key="4">
    <source>
        <dbReference type="ARBA" id="ARBA00022694"/>
    </source>
</evidence>
<dbReference type="SUPFAM" id="SSF51395">
    <property type="entry name" value="FMN-linked oxidoreductases"/>
    <property type="match status" value="1"/>
</dbReference>
<keyword evidence="3 7" id="KW-0288">FMN</keyword>
<evidence type="ECO:0000313" key="12">
    <source>
        <dbReference type="Proteomes" id="UP000323274"/>
    </source>
</evidence>
<dbReference type="AlphaFoldDB" id="A0A5A5TWR8"/>
<feature type="binding site" evidence="9">
    <location>
        <position position="189"/>
    </location>
    <ligand>
        <name>FMN</name>
        <dbReference type="ChEBI" id="CHEBI:58210"/>
    </ligand>
</feature>
<name>A0A5A5TWR8_LEUCI</name>
<dbReference type="GO" id="GO:0050660">
    <property type="term" value="F:flavin adenine dinucleotide binding"/>
    <property type="evidence" value="ECO:0007669"/>
    <property type="project" value="InterPro"/>
</dbReference>
<feature type="binding site" evidence="9">
    <location>
        <begin position="250"/>
        <end position="251"/>
    </location>
    <ligand>
        <name>FMN</name>
        <dbReference type="ChEBI" id="CHEBI:58210"/>
    </ligand>
</feature>
<dbReference type="EMBL" id="BJJW01000002">
    <property type="protein sequence ID" value="GDZ83010.1"/>
    <property type="molecule type" value="Genomic_DNA"/>
</dbReference>